<evidence type="ECO:0000313" key="2">
    <source>
        <dbReference type="EMBL" id="KAH8040033.1"/>
    </source>
</evidence>
<gene>
    <name evidence="2" type="ORF">HPB51_009289</name>
</gene>
<organism evidence="2 3">
    <name type="scientific">Rhipicephalus microplus</name>
    <name type="common">Cattle tick</name>
    <name type="synonym">Boophilus microplus</name>
    <dbReference type="NCBI Taxonomy" id="6941"/>
    <lineage>
        <taxon>Eukaryota</taxon>
        <taxon>Metazoa</taxon>
        <taxon>Ecdysozoa</taxon>
        <taxon>Arthropoda</taxon>
        <taxon>Chelicerata</taxon>
        <taxon>Arachnida</taxon>
        <taxon>Acari</taxon>
        <taxon>Parasitiformes</taxon>
        <taxon>Ixodida</taxon>
        <taxon>Ixodoidea</taxon>
        <taxon>Ixodidae</taxon>
        <taxon>Rhipicephalinae</taxon>
        <taxon>Rhipicephalus</taxon>
        <taxon>Boophilus</taxon>
    </lineage>
</organism>
<protein>
    <submittedName>
        <fullName evidence="2">Uncharacterized protein</fullName>
    </submittedName>
</protein>
<dbReference type="AlphaFoldDB" id="A0A9J6F0L1"/>
<dbReference type="Proteomes" id="UP000821866">
    <property type="component" value="Chromosome 1"/>
</dbReference>
<reference evidence="2" key="1">
    <citation type="journal article" date="2020" name="Cell">
        <title>Large-Scale Comparative Analyses of Tick Genomes Elucidate Their Genetic Diversity and Vector Capacities.</title>
        <authorList>
            <consortium name="Tick Genome and Microbiome Consortium (TIGMIC)"/>
            <person name="Jia N."/>
            <person name="Wang J."/>
            <person name="Shi W."/>
            <person name="Du L."/>
            <person name="Sun Y."/>
            <person name="Zhan W."/>
            <person name="Jiang J.F."/>
            <person name="Wang Q."/>
            <person name="Zhang B."/>
            <person name="Ji P."/>
            <person name="Bell-Sakyi L."/>
            <person name="Cui X.M."/>
            <person name="Yuan T.T."/>
            <person name="Jiang B.G."/>
            <person name="Yang W.F."/>
            <person name="Lam T.T."/>
            <person name="Chang Q.C."/>
            <person name="Ding S.J."/>
            <person name="Wang X.J."/>
            <person name="Zhu J.G."/>
            <person name="Ruan X.D."/>
            <person name="Zhao L."/>
            <person name="Wei J.T."/>
            <person name="Ye R.Z."/>
            <person name="Que T.C."/>
            <person name="Du C.H."/>
            <person name="Zhou Y.H."/>
            <person name="Cheng J.X."/>
            <person name="Dai P.F."/>
            <person name="Guo W.B."/>
            <person name="Han X.H."/>
            <person name="Huang E.J."/>
            <person name="Li L.F."/>
            <person name="Wei W."/>
            <person name="Gao Y.C."/>
            <person name="Liu J.Z."/>
            <person name="Shao H.Z."/>
            <person name="Wang X."/>
            <person name="Wang C.C."/>
            <person name="Yang T.C."/>
            <person name="Huo Q.B."/>
            <person name="Li W."/>
            <person name="Chen H.Y."/>
            <person name="Chen S.E."/>
            <person name="Zhou L.G."/>
            <person name="Ni X.B."/>
            <person name="Tian J.H."/>
            <person name="Sheng Y."/>
            <person name="Liu T."/>
            <person name="Pan Y.S."/>
            <person name="Xia L.Y."/>
            <person name="Li J."/>
            <person name="Zhao F."/>
            <person name="Cao W.C."/>
        </authorList>
    </citation>
    <scope>NUCLEOTIDE SEQUENCE</scope>
    <source>
        <strain evidence="2">Rmic-2018</strain>
    </source>
</reference>
<name>A0A9J6F0L1_RHIMP</name>
<feature type="region of interest" description="Disordered" evidence="1">
    <location>
        <begin position="282"/>
        <end position="310"/>
    </location>
</feature>
<evidence type="ECO:0000256" key="1">
    <source>
        <dbReference type="SAM" id="MobiDB-lite"/>
    </source>
</evidence>
<evidence type="ECO:0000313" key="3">
    <source>
        <dbReference type="Proteomes" id="UP000821866"/>
    </source>
</evidence>
<reference evidence="2" key="2">
    <citation type="submission" date="2021-09" db="EMBL/GenBank/DDBJ databases">
        <authorList>
            <person name="Jia N."/>
            <person name="Wang J."/>
            <person name="Shi W."/>
            <person name="Du L."/>
            <person name="Sun Y."/>
            <person name="Zhan W."/>
            <person name="Jiang J."/>
            <person name="Wang Q."/>
            <person name="Zhang B."/>
            <person name="Ji P."/>
            <person name="Sakyi L.B."/>
            <person name="Cui X."/>
            <person name="Yuan T."/>
            <person name="Jiang B."/>
            <person name="Yang W."/>
            <person name="Lam T.T.-Y."/>
            <person name="Chang Q."/>
            <person name="Ding S."/>
            <person name="Wang X."/>
            <person name="Zhu J."/>
            <person name="Ruan X."/>
            <person name="Zhao L."/>
            <person name="Wei J."/>
            <person name="Que T."/>
            <person name="Du C."/>
            <person name="Cheng J."/>
            <person name="Dai P."/>
            <person name="Han X."/>
            <person name="Huang E."/>
            <person name="Gao Y."/>
            <person name="Liu J."/>
            <person name="Shao H."/>
            <person name="Ye R."/>
            <person name="Li L."/>
            <person name="Wei W."/>
            <person name="Wang X."/>
            <person name="Wang C."/>
            <person name="Huo Q."/>
            <person name="Li W."/>
            <person name="Guo W."/>
            <person name="Chen H."/>
            <person name="Chen S."/>
            <person name="Zhou L."/>
            <person name="Zhou L."/>
            <person name="Ni X."/>
            <person name="Tian J."/>
            <person name="Zhou Y."/>
            <person name="Sheng Y."/>
            <person name="Liu T."/>
            <person name="Pan Y."/>
            <person name="Xia L."/>
            <person name="Li J."/>
            <person name="Zhao F."/>
            <person name="Cao W."/>
        </authorList>
    </citation>
    <scope>NUCLEOTIDE SEQUENCE</scope>
    <source>
        <strain evidence="2">Rmic-2018</strain>
        <tissue evidence="2">Larvae</tissue>
    </source>
</reference>
<sequence length="321" mass="34844">MAAYAQAFPADDVTSSILSALVPVPGCHRFDTAVTDREAATFEWPCELRSVQRKTPTCLCRSSAWCPARASATGRERPKLTTLGAYGTALEANSFPALGGPEWASGAGRCWMQGHHSAPSMALSTIRPLLTGYPFQDLGASSSSERQQRRDRGFFGEDWLRPIGLHGGALTGLRLPKARLVWKPVAARHRACHAMRRLFSRLCPFVASHAAPRSVPRVWSATFNVTCQRENAIAALACRRDVDCGWTWPKDAADRGSAVHTYCFALAASYGYAEGALRHARAKGEPGKAVREEVNQDAKRTSSAASSPPSQAFVFQAVRNN</sequence>
<keyword evidence="3" id="KW-1185">Reference proteome</keyword>
<comment type="caution">
    <text evidence="2">The sequence shown here is derived from an EMBL/GenBank/DDBJ whole genome shotgun (WGS) entry which is preliminary data.</text>
</comment>
<dbReference type="EMBL" id="JABSTU010000001">
    <property type="protein sequence ID" value="KAH8040033.1"/>
    <property type="molecule type" value="Genomic_DNA"/>
</dbReference>
<accession>A0A9J6F0L1</accession>
<proteinExistence type="predicted"/>
<feature type="compositionally biased region" description="Basic and acidic residues" evidence="1">
    <location>
        <begin position="282"/>
        <end position="300"/>
    </location>
</feature>